<feature type="transmembrane region" description="Helical" evidence="6">
    <location>
        <begin position="253"/>
        <end position="273"/>
    </location>
</feature>
<dbReference type="SMART" id="SM00921">
    <property type="entry name" value="MHC_II_beta"/>
    <property type="match status" value="1"/>
</dbReference>
<keyword evidence="5" id="KW-0325">Glycoprotein</keyword>
<dbReference type="SMART" id="SM00407">
    <property type="entry name" value="IGc1"/>
    <property type="match status" value="1"/>
</dbReference>
<keyword evidence="4" id="KW-1015">Disulfide bond</keyword>
<reference evidence="8" key="3">
    <citation type="submission" date="2025-09" db="UniProtKB">
        <authorList>
            <consortium name="Ensembl"/>
        </authorList>
    </citation>
    <scope>IDENTIFICATION</scope>
</reference>
<reference evidence="8" key="2">
    <citation type="submission" date="2025-08" db="UniProtKB">
        <authorList>
            <consortium name="Ensembl"/>
        </authorList>
    </citation>
    <scope>IDENTIFICATION</scope>
</reference>
<keyword evidence="3 6" id="KW-1133">Transmembrane helix</keyword>
<evidence type="ECO:0000256" key="3">
    <source>
        <dbReference type="ARBA" id="ARBA00022989"/>
    </source>
</evidence>
<dbReference type="Pfam" id="PF07654">
    <property type="entry name" value="C1-set"/>
    <property type="match status" value="1"/>
</dbReference>
<proteinExistence type="predicted"/>
<dbReference type="InterPro" id="IPR050160">
    <property type="entry name" value="MHC/Immunoglobulin"/>
</dbReference>
<keyword evidence="9" id="KW-1185">Reference proteome</keyword>
<dbReference type="Proteomes" id="UP000265140">
    <property type="component" value="Chromosome 20"/>
</dbReference>
<evidence type="ECO:0000256" key="6">
    <source>
        <dbReference type="SAM" id="Phobius"/>
    </source>
</evidence>
<dbReference type="PANTHER" id="PTHR19944:SF99">
    <property type="entry name" value="HLA CLASS II HISTOCOMPATIBILITY ANTIGEN, DRB1 BETA CHAIN"/>
    <property type="match status" value="1"/>
</dbReference>
<dbReference type="GeneTree" id="ENSGT00950000183127"/>
<dbReference type="GO" id="GO:0019882">
    <property type="term" value="P:antigen processing and presentation"/>
    <property type="evidence" value="ECO:0007669"/>
    <property type="project" value="InterPro"/>
</dbReference>
<dbReference type="Gene3D" id="3.10.320.10">
    <property type="entry name" value="Class II Histocompatibility Antigen, M Beta Chain, Chain B, domain 1"/>
    <property type="match status" value="1"/>
</dbReference>
<dbReference type="InterPro" id="IPR013783">
    <property type="entry name" value="Ig-like_fold"/>
</dbReference>
<dbReference type="AlphaFoldDB" id="A0AAY5KAX9"/>
<dbReference type="SUPFAM" id="SSF54452">
    <property type="entry name" value="MHC antigen-recognition domain"/>
    <property type="match status" value="1"/>
</dbReference>
<evidence type="ECO:0000256" key="5">
    <source>
        <dbReference type="ARBA" id="ARBA00023180"/>
    </source>
</evidence>
<dbReference type="InterPro" id="IPR036179">
    <property type="entry name" value="Ig-like_dom_sf"/>
</dbReference>
<evidence type="ECO:0000313" key="8">
    <source>
        <dbReference type="Ensembl" id="ENSELUP00000083412.1"/>
    </source>
</evidence>
<dbReference type="GO" id="GO:0006955">
    <property type="term" value="P:immune response"/>
    <property type="evidence" value="ECO:0007669"/>
    <property type="project" value="InterPro"/>
</dbReference>
<dbReference type="Gene3D" id="2.60.40.10">
    <property type="entry name" value="Immunoglobulins"/>
    <property type="match status" value="1"/>
</dbReference>
<organism evidence="8 9">
    <name type="scientific">Esox lucius</name>
    <name type="common">Northern pike</name>
    <dbReference type="NCBI Taxonomy" id="8010"/>
    <lineage>
        <taxon>Eukaryota</taxon>
        <taxon>Metazoa</taxon>
        <taxon>Chordata</taxon>
        <taxon>Craniata</taxon>
        <taxon>Vertebrata</taxon>
        <taxon>Euteleostomi</taxon>
        <taxon>Actinopterygii</taxon>
        <taxon>Neopterygii</taxon>
        <taxon>Teleostei</taxon>
        <taxon>Protacanthopterygii</taxon>
        <taxon>Esociformes</taxon>
        <taxon>Esocidae</taxon>
        <taxon>Esox</taxon>
    </lineage>
</organism>
<dbReference type="GO" id="GO:0042613">
    <property type="term" value="C:MHC class II protein complex"/>
    <property type="evidence" value="ECO:0007669"/>
    <property type="project" value="InterPro"/>
</dbReference>
<evidence type="ECO:0000256" key="1">
    <source>
        <dbReference type="ARBA" id="ARBA00004479"/>
    </source>
</evidence>
<accession>A0AAY5KAX9</accession>
<comment type="subcellular location">
    <subcellularLocation>
        <location evidence="1">Membrane</location>
        <topology evidence="1">Single-pass type I membrane protein</topology>
    </subcellularLocation>
</comment>
<dbReference type="InterPro" id="IPR011162">
    <property type="entry name" value="MHC_I/II-like_Ag-recog"/>
</dbReference>
<dbReference type="InterPro" id="IPR003597">
    <property type="entry name" value="Ig_C1-set"/>
</dbReference>
<sequence length="295" mass="33724">GIDEDWTIFEELFLKLTTVYCSKKKKKTLSLINKIIGTSLFNYFLCFLFYLLFSVHSSDGVFAEHNARCHFRNVDEIEYTEEIYFNKEVLLWYNGSTGIWKGDTSSKNILASYFNNDPNDHFSRRAIKDVLCLVNAKALYETLKNNTVKPNVRLKSVEHSSNRHSAMLVCSAYDFYPKTIMITWLRNGQKVNSDVTSIEEMSNGDWSYQIHSYLEYTPTAGEIITCMVEHYSLPEPQLHDWDPSMPKSEMNKIVIGISGLLLGLVFIAAGLIYNRKNSTVLIPVRTSDDMGPSSG</sequence>
<dbReference type="InterPro" id="IPR000353">
    <property type="entry name" value="MHC_II_b_N"/>
</dbReference>
<reference evidence="8 9" key="1">
    <citation type="submission" date="2020-02" db="EMBL/GenBank/DDBJ databases">
        <title>Esox lucius (northern pike) genome, fEsoLuc1, primary haplotype.</title>
        <authorList>
            <person name="Myers G."/>
            <person name="Karagic N."/>
            <person name="Meyer A."/>
            <person name="Pippel M."/>
            <person name="Reichard M."/>
            <person name="Winkler S."/>
            <person name="Tracey A."/>
            <person name="Sims Y."/>
            <person name="Howe K."/>
            <person name="Rhie A."/>
            <person name="Formenti G."/>
            <person name="Durbin R."/>
            <person name="Fedrigo O."/>
            <person name="Jarvis E.D."/>
        </authorList>
    </citation>
    <scope>NUCLEOTIDE SEQUENCE [LARGE SCALE GENOMIC DNA]</scope>
</reference>
<dbReference type="InterPro" id="IPR007110">
    <property type="entry name" value="Ig-like_dom"/>
</dbReference>
<name>A0AAY5KAX9_ESOLU</name>
<dbReference type="InterPro" id="IPR014745">
    <property type="entry name" value="MHC_II_a/b_N"/>
</dbReference>
<feature type="transmembrane region" description="Helical" evidence="6">
    <location>
        <begin position="31"/>
        <end position="53"/>
    </location>
</feature>
<dbReference type="Ensembl" id="ENSELUT00000092738.1">
    <property type="protein sequence ID" value="ENSELUP00000083412.1"/>
    <property type="gene ID" value="ENSELUG00000034070.2"/>
</dbReference>
<dbReference type="SUPFAM" id="SSF48726">
    <property type="entry name" value="Immunoglobulin"/>
    <property type="match status" value="1"/>
</dbReference>
<evidence type="ECO:0000259" key="7">
    <source>
        <dbReference type="PROSITE" id="PS50835"/>
    </source>
</evidence>
<evidence type="ECO:0000313" key="9">
    <source>
        <dbReference type="Proteomes" id="UP000265140"/>
    </source>
</evidence>
<keyword evidence="6" id="KW-0472">Membrane</keyword>
<evidence type="ECO:0000256" key="4">
    <source>
        <dbReference type="ARBA" id="ARBA00023157"/>
    </source>
</evidence>
<protein>
    <recommendedName>
        <fullName evidence="7">Ig-like domain-containing protein</fullName>
    </recommendedName>
</protein>
<feature type="domain" description="Ig-like" evidence="7">
    <location>
        <begin position="150"/>
        <end position="230"/>
    </location>
</feature>
<keyword evidence="2 6" id="KW-0812">Transmembrane</keyword>
<evidence type="ECO:0000256" key="2">
    <source>
        <dbReference type="ARBA" id="ARBA00022692"/>
    </source>
</evidence>
<dbReference type="PANTHER" id="PTHR19944">
    <property type="entry name" value="MHC CLASS II-RELATED"/>
    <property type="match status" value="1"/>
</dbReference>
<dbReference type="PROSITE" id="PS50835">
    <property type="entry name" value="IG_LIKE"/>
    <property type="match status" value="1"/>
</dbReference>